<protein>
    <submittedName>
        <fullName evidence="2">Macrolide 2'-phosphotransferase</fullName>
    </submittedName>
</protein>
<feature type="domain" description="Aminoglycoside phosphotransferase" evidence="1">
    <location>
        <begin position="35"/>
        <end position="265"/>
    </location>
</feature>
<gene>
    <name evidence="2" type="ORF">V5E97_25945</name>
</gene>
<dbReference type="Gene3D" id="3.90.1200.10">
    <property type="match status" value="1"/>
</dbReference>
<evidence type="ECO:0000313" key="2">
    <source>
        <dbReference type="EMBL" id="XBH01774.1"/>
    </source>
</evidence>
<reference evidence="2" key="1">
    <citation type="submission" date="2024-05" db="EMBL/GenBank/DDBJ databases">
        <title>Planctomycetes of the genus Singulisphaera possess chitinolytic capabilities.</title>
        <authorList>
            <person name="Ivanova A."/>
        </authorList>
    </citation>
    <scope>NUCLEOTIDE SEQUENCE</scope>
    <source>
        <strain evidence="2">Ch08T</strain>
    </source>
</reference>
<dbReference type="SUPFAM" id="SSF56112">
    <property type="entry name" value="Protein kinase-like (PK-like)"/>
    <property type="match status" value="1"/>
</dbReference>
<dbReference type="InterPro" id="IPR011009">
    <property type="entry name" value="Kinase-like_dom_sf"/>
</dbReference>
<name>A0AAU7C922_9BACT</name>
<dbReference type="InterPro" id="IPR051678">
    <property type="entry name" value="AGP_Transferase"/>
</dbReference>
<dbReference type="EMBL" id="CP155447">
    <property type="protein sequence ID" value="XBH01774.1"/>
    <property type="molecule type" value="Genomic_DNA"/>
</dbReference>
<dbReference type="PANTHER" id="PTHR21310:SF15">
    <property type="entry name" value="AMINOGLYCOSIDE PHOSPHOTRANSFERASE DOMAIN-CONTAINING PROTEIN"/>
    <property type="match status" value="1"/>
</dbReference>
<dbReference type="AlphaFoldDB" id="A0AAU7C922"/>
<accession>A0AAU7C922</accession>
<dbReference type="RefSeq" id="WP_406694519.1">
    <property type="nucleotide sequence ID" value="NZ_CP155447.1"/>
</dbReference>
<dbReference type="CDD" id="cd05152">
    <property type="entry name" value="MPH2"/>
    <property type="match status" value="1"/>
</dbReference>
<proteinExistence type="predicted"/>
<dbReference type="PANTHER" id="PTHR21310">
    <property type="entry name" value="AMINOGLYCOSIDE PHOSPHOTRANSFERASE-RELATED-RELATED"/>
    <property type="match status" value="1"/>
</dbReference>
<dbReference type="InterPro" id="IPR002575">
    <property type="entry name" value="Aminoglycoside_PTrfase"/>
</dbReference>
<sequence length="310" mass="34100">MVTPEVRGSDQEIIAALARRHGLEPVGEIEWNDLGLDFRAAFMSDAEGTDWVLRIPRRPDVWPRAENEARVLALLKGRLPVEVPDWRVVAPDLIAYPRLAGTTAVTVDPATKEPTWNIDKDNPAFVESFARTLAALHGIDPAEAGAAGLKVSSPEQARRAFADDLDRVKRELGIGETLWQRWRTWLDDDASWPPFTTLVHGDLHVGHVLVDETSQATGVLDWTEAEVSDPAIDFIFHLMGFGESGLARLLDEYEAAGGRTWPGIRHHVNERLAAFPIKYALFALISGQDEHLAAIKGQLGVDGESTSPAT</sequence>
<evidence type="ECO:0000259" key="1">
    <source>
        <dbReference type="Pfam" id="PF01636"/>
    </source>
</evidence>
<organism evidence="2">
    <name type="scientific">Singulisphaera sp. Ch08</name>
    <dbReference type="NCBI Taxonomy" id="3120278"/>
    <lineage>
        <taxon>Bacteria</taxon>
        <taxon>Pseudomonadati</taxon>
        <taxon>Planctomycetota</taxon>
        <taxon>Planctomycetia</taxon>
        <taxon>Isosphaerales</taxon>
        <taxon>Isosphaeraceae</taxon>
        <taxon>Singulisphaera</taxon>
    </lineage>
</organism>
<dbReference type="Pfam" id="PF01636">
    <property type="entry name" value="APH"/>
    <property type="match status" value="1"/>
</dbReference>
<dbReference type="Gene3D" id="3.30.200.20">
    <property type="entry name" value="Phosphorylase Kinase, domain 1"/>
    <property type="match status" value="1"/>
</dbReference>